<feature type="domain" description="Reverse transcriptase" evidence="2">
    <location>
        <begin position="47"/>
        <end position="196"/>
    </location>
</feature>
<name>A0A1E3X5P8_9BACT</name>
<protein>
    <recommendedName>
        <fullName evidence="2">Reverse transcriptase domain-containing protein</fullName>
    </recommendedName>
</protein>
<comment type="caution">
    <text evidence="3">The sequence shown here is derived from an EMBL/GenBank/DDBJ whole genome shotgun (WGS) entry which is preliminary data.</text>
</comment>
<dbReference type="AlphaFoldDB" id="A0A1E3X5P8"/>
<dbReference type="PATRIC" id="fig|1872076.5.peg.4724"/>
<dbReference type="EMBL" id="MAYW01000160">
    <property type="protein sequence ID" value="ODS30935.1"/>
    <property type="molecule type" value="Genomic_DNA"/>
</dbReference>
<dbReference type="PANTHER" id="PTHR34047:SF8">
    <property type="entry name" value="PROTEIN YKFC"/>
    <property type="match status" value="1"/>
</dbReference>
<accession>A0A1E3X5P8</accession>
<reference evidence="3 4" key="1">
    <citation type="submission" date="2016-07" db="EMBL/GenBank/DDBJ databases">
        <title>Draft genome of Scalindua rubra, obtained from a brine-seawater interface in the Red Sea, sheds light on salt adaptation in anammox bacteria.</title>
        <authorList>
            <person name="Speth D.R."/>
            <person name="Lagkouvardos I."/>
            <person name="Wang Y."/>
            <person name="Qian P.-Y."/>
            <person name="Dutilh B.E."/>
            <person name="Jetten M.S."/>
        </authorList>
    </citation>
    <scope>NUCLEOTIDE SEQUENCE [LARGE SCALE GENOMIC DNA]</scope>
    <source>
        <strain evidence="3">BSI-1</strain>
    </source>
</reference>
<evidence type="ECO:0000259" key="2">
    <source>
        <dbReference type="PROSITE" id="PS50878"/>
    </source>
</evidence>
<evidence type="ECO:0000313" key="3">
    <source>
        <dbReference type="EMBL" id="ODS30935.1"/>
    </source>
</evidence>
<dbReference type="Proteomes" id="UP000094056">
    <property type="component" value="Unassembled WGS sequence"/>
</dbReference>
<dbReference type="SUPFAM" id="SSF56672">
    <property type="entry name" value="DNA/RNA polymerases"/>
    <property type="match status" value="1"/>
</dbReference>
<dbReference type="PANTHER" id="PTHR34047">
    <property type="entry name" value="NUCLEAR INTRON MATURASE 1, MITOCHONDRIAL-RELATED"/>
    <property type="match status" value="1"/>
</dbReference>
<organism evidence="3 4">
    <name type="scientific">Candidatus Scalindua rubra</name>
    <dbReference type="NCBI Taxonomy" id="1872076"/>
    <lineage>
        <taxon>Bacteria</taxon>
        <taxon>Pseudomonadati</taxon>
        <taxon>Planctomycetota</taxon>
        <taxon>Candidatus Brocadiia</taxon>
        <taxon>Candidatus Brocadiales</taxon>
        <taxon>Candidatus Scalinduaceae</taxon>
        <taxon>Candidatus Scalindua</taxon>
    </lineage>
</organism>
<evidence type="ECO:0000256" key="1">
    <source>
        <dbReference type="ARBA" id="ARBA00034120"/>
    </source>
</evidence>
<comment type="similarity">
    <text evidence="1">Belongs to the bacterial reverse transcriptase family.</text>
</comment>
<dbReference type="InterPro" id="IPR000477">
    <property type="entry name" value="RT_dom"/>
</dbReference>
<evidence type="ECO:0000313" key="4">
    <source>
        <dbReference type="Proteomes" id="UP000094056"/>
    </source>
</evidence>
<dbReference type="PROSITE" id="PS50878">
    <property type="entry name" value="RT_POL"/>
    <property type="match status" value="1"/>
</dbReference>
<proteinExistence type="inferred from homology"/>
<dbReference type="InterPro" id="IPR051083">
    <property type="entry name" value="GrpII_Intron_Splice-Mob/Def"/>
</dbReference>
<dbReference type="Pfam" id="PF00078">
    <property type="entry name" value="RVT_1"/>
    <property type="match status" value="1"/>
</dbReference>
<dbReference type="InterPro" id="IPR043502">
    <property type="entry name" value="DNA/RNA_pol_sf"/>
</dbReference>
<gene>
    <name evidence="3" type="ORF">SCARUB_03958</name>
</gene>
<dbReference type="CDD" id="cd01651">
    <property type="entry name" value="RT_G2_intron"/>
    <property type="match status" value="1"/>
</dbReference>
<sequence length="196" mass="22441">MMFKEITNQSTLKSAFQRVRDNQGCAGVDGVTVEEFDKNIKKNLYNLRNELLSGTYQPLPLLRILVDKGNRETRALSIPTVRDRVAQTAVLEIIEPVLEAEFEHCSYAYRKGRSVKQAVYKIKEYHEEGYIWVVDADIDAFFDSVDHDILIKKVKRLIKDKDIIRLISLWVKAEVWDGKSVESLEKGIPQGSAITP</sequence>